<sequence length="168" mass="17968">MSTDPISPNASEFLSPITFQFDNPEDFDVNCPLSPTSSVRGVYVRSRPTSMAVSELEAIETLTFPSDFASYGLSPNRIVPFLHAVPLANFLQHPKSQIASMQLNIKFASILALAVALATATPVSQPRGDLDIVDTTLQGVAKRMPQQAHDLNGRTSPATCTGGGCAYN</sequence>
<keyword evidence="2" id="KW-1185">Reference proteome</keyword>
<reference evidence="1" key="1">
    <citation type="submission" date="2023-03" db="EMBL/GenBank/DDBJ databases">
        <title>Massive genome expansion in bonnet fungi (Mycena s.s.) driven by repeated elements and novel gene families across ecological guilds.</title>
        <authorList>
            <consortium name="Lawrence Berkeley National Laboratory"/>
            <person name="Harder C.B."/>
            <person name="Miyauchi S."/>
            <person name="Viragh M."/>
            <person name="Kuo A."/>
            <person name="Thoen E."/>
            <person name="Andreopoulos B."/>
            <person name="Lu D."/>
            <person name="Skrede I."/>
            <person name="Drula E."/>
            <person name="Henrissat B."/>
            <person name="Morin E."/>
            <person name="Kohler A."/>
            <person name="Barry K."/>
            <person name="LaButti K."/>
            <person name="Morin E."/>
            <person name="Salamov A."/>
            <person name="Lipzen A."/>
            <person name="Mereny Z."/>
            <person name="Hegedus B."/>
            <person name="Baldrian P."/>
            <person name="Stursova M."/>
            <person name="Weitz H."/>
            <person name="Taylor A."/>
            <person name="Grigoriev I.V."/>
            <person name="Nagy L.G."/>
            <person name="Martin F."/>
            <person name="Kauserud H."/>
        </authorList>
    </citation>
    <scope>NUCLEOTIDE SEQUENCE</scope>
    <source>
        <strain evidence="1">9284</strain>
    </source>
</reference>
<dbReference type="AlphaFoldDB" id="A0AAD7BLN8"/>
<comment type="caution">
    <text evidence="1">The sequence shown here is derived from an EMBL/GenBank/DDBJ whole genome shotgun (WGS) entry which is preliminary data.</text>
</comment>
<proteinExistence type="predicted"/>
<name>A0AAD7BLN8_9AGAR</name>
<protein>
    <submittedName>
        <fullName evidence="1">Uncharacterized protein</fullName>
    </submittedName>
</protein>
<dbReference type="EMBL" id="JARKIF010000013">
    <property type="protein sequence ID" value="KAJ7624762.1"/>
    <property type="molecule type" value="Genomic_DNA"/>
</dbReference>
<evidence type="ECO:0000313" key="1">
    <source>
        <dbReference type="EMBL" id="KAJ7624762.1"/>
    </source>
</evidence>
<gene>
    <name evidence="1" type="ORF">FB45DRAFT_1030893</name>
</gene>
<organism evidence="1 2">
    <name type="scientific">Roridomyces roridus</name>
    <dbReference type="NCBI Taxonomy" id="1738132"/>
    <lineage>
        <taxon>Eukaryota</taxon>
        <taxon>Fungi</taxon>
        <taxon>Dikarya</taxon>
        <taxon>Basidiomycota</taxon>
        <taxon>Agaricomycotina</taxon>
        <taxon>Agaricomycetes</taxon>
        <taxon>Agaricomycetidae</taxon>
        <taxon>Agaricales</taxon>
        <taxon>Marasmiineae</taxon>
        <taxon>Mycenaceae</taxon>
        <taxon>Roridomyces</taxon>
    </lineage>
</organism>
<dbReference type="Proteomes" id="UP001221142">
    <property type="component" value="Unassembled WGS sequence"/>
</dbReference>
<evidence type="ECO:0000313" key="2">
    <source>
        <dbReference type="Proteomes" id="UP001221142"/>
    </source>
</evidence>
<accession>A0AAD7BLN8</accession>